<evidence type="ECO:0000313" key="3">
    <source>
        <dbReference type="Proteomes" id="UP000070258"/>
    </source>
</evidence>
<gene>
    <name evidence="2" type="ORF">AXK60_08640</name>
</gene>
<dbReference type="SUPFAM" id="SSF54593">
    <property type="entry name" value="Glyoxalase/Bleomycin resistance protein/Dihydroxybiphenyl dioxygenase"/>
    <property type="match status" value="1"/>
</dbReference>
<dbReference type="InterPro" id="IPR029068">
    <property type="entry name" value="Glyas_Bleomycin-R_OHBP_Dase"/>
</dbReference>
<dbReference type="Proteomes" id="UP000070258">
    <property type="component" value="Unassembled WGS sequence"/>
</dbReference>
<dbReference type="STRING" id="239498.AXK60_08640"/>
<protein>
    <recommendedName>
        <fullName evidence="1">Glyoxalase/fosfomycin resistance/dioxygenase domain-containing protein</fullName>
    </recommendedName>
</protein>
<dbReference type="Gene3D" id="3.10.180.10">
    <property type="entry name" value="2,3-Dihydroxybiphenyl 1,2-Dioxygenase, domain 1"/>
    <property type="match status" value="1"/>
</dbReference>
<feature type="domain" description="Glyoxalase/fosfomycin resistance/dioxygenase" evidence="1">
    <location>
        <begin position="176"/>
        <end position="226"/>
    </location>
</feature>
<reference evidence="3" key="1">
    <citation type="submission" date="2016-02" db="EMBL/GenBank/DDBJ databases">
        <authorList>
            <person name="Wen L."/>
            <person name="He K."/>
            <person name="Yang H."/>
        </authorList>
    </citation>
    <scope>NUCLEOTIDE SEQUENCE [LARGE SCALE GENOMIC DNA]</scope>
    <source>
        <strain evidence="3">JCM 15929</strain>
    </source>
</reference>
<dbReference type="InterPro" id="IPR004360">
    <property type="entry name" value="Glyas_Fos-R_dOase_dom"/>
</dbReference>
<organism evidence="2 3">
    <name type="scientific">Tsukamurella pseudospumae</name>
    <dbReference type="NCBI Taxonomy" id="239498"/>
    <lineage>
        <taxon>Bacteria</taxon>
        <taxon>Bacillati</taxon>
        <taxon>Actinomycetota</taxon>
        <taxon>Actinomycetes</taxon>
        <taxon>Mycobacteriales</taxon>
        <taxon>Tsukamurellaceae</taxon>
        <taxon>Tsukamurella</taxon>
    </lineage>
</organism>
<dbReference type="AlphaFoldDB" id="A0A138AE54"/>
<dbReference type="OrthoDB" id="4774831at2"/>
<comment type="caution">
    <text evidence="2">The sequence shown here is derived from an EMBL/GenBank/DDBJ whole genome shotgun (WGS) entry which is preliminary data.</text>
</comment>
<name>A0A138AE54_9ACTN</name>
<sequence>MTEERTFTDSVPGGGTVELGVTAEATNLEIEDTVLSISRFQADAVHAKLAEQTARWRERLYEMREELGGDPAPEPHASALPPCPMPGRMRAWETADAVWLQWVAPGRELNLDQAEAVRVPVSATDSDEDLVKAANRWLTGYGCPPAGTVAWMLPQLRRHRDRLAEERRGGLALRVLVIYVADVEASAAWYRSALGVRWTRERHGDGPPHMSAEIGGVLLELYPAGERAVSRVRIQLEVADAFGDADRAPDAFPRQMEDLDGNTVVVTLR</sequence>
<dbReference type="RefSeq" id="WP_068571607.1">
    <property type="nucleotide sequence ID" value="NZ_LSRF01000044.1"/>
</dbReference>
<evidence type="ECO:0000313" key="2">
    <source>
        <dbReference type="EMBL" id="KXP08732.1"/>
    </source>
</evidence>
<evidence type="ECO:0000259" key="1">
    <source>
        <dbReference type="Pfam" id="PF00903"/>
    </source>
</evidence>
<accession>A0A138AE54</accession>
<proteinExistence type="predicted"/>
<dbReference type="Pfam" id="PF00903">
    <property type="entry name" value="Glyoxalase"/>
    <property type="match status" value="1"/>
</dbReference>
<dbReference type="EMBL" id="LSRF01000044">
    <property type="protein sequence ID" value="KXP08732.1"/>
    <property type="molecule type" value="Genomic_DNA"/>
</dbReference>